<proteinExistence type="inferred from homology"/>
<evidence type="ECO:0000256" key="3">
    <source>
        <dbReference type="ARBA" id="ARBA00022452"/>
    </source>
</evidence>
<evidence type="ECO:0000256" key="11">
    <source>
        <dbReference type="ARBA" id="ARBA00023237"/>
    </source>
</evidence>
<dbReference type="RefSeq" id="WP_110312031.1">
    <property type="nucleotide sequence ID" value="NZ_QICL01000028.1"/>
</dbReference>
<gene>
    <name evidence="16" type="ORF">CLV62_12858</name>
</gene>
<keyword evidence="4" id="KW-0410">Iron transport</keyword>
<evidence type="ECO:0000256" key="12">
    <source>
        <dbReference type="PROSITE-ProRule" id="PRU01360"/>
    </source>
</evidence>
<dbReference type="InterPro" id="IPR012910">
    <property type="entry name" value="Plug_dom"/>
</dbReference>
<evidence type="ECO:0000256" key="7">
    <source>
        <dbReference type="ARBA" id="ARBA00023004"/>
    </source>
</evidence>
<dbReference type="Gene3D" id="2.170.130.10">
    <property type="entry name" value="TonB-dependent receptor, plug domain"/>
    <property type="match status" value="1"/>
</dbReference>
<keyword evidence="17" id="KW-1185">Reference proteome</keyword>
<dbReference type="AlphaFoldDB" id="A0A2V3PLK9"/>
<keyword evidence="8" id="KW-0406">Ion transport</keyword>
<dbReference type="Pfam" id="PF07715">
    <property type="entry name" value="Plug"/>
    <property type="match status" value="1"/>
</dbReference>
<dbReference type="GO" id="GO:0015344">
    <property type="term" value="F:siderophore uptake transmembrane transporter activity"/>
    <property type="evidence" value="ECO:0007669"/>
    <property type="project" value="TreeGrafter"/>
</dbReference>
<dbReference type="Pfam" id="PF00593">
    <property type="entry name" value="TonB_dep_Rec_b-barrel"/>
    <property type="match status" value="1"/>
</dbReference>
<accession>A0A2V3PLK9</accession>
<evidence type="ECO:0000256" key="9">
    <source>
        <dbReference type="ARBA" id="ARBA00023077"/>
    </source>
</evidence>
<sequence>MKKEILSITIFLSSISLFSEEIEIPIPDSLKQVNLSEIIVSATRVNERAPIAFSNISSIKIKENNAARNIPYILETMPSVVAFSEDGSGVGNTSLRIRGTDATRINVTLNGMPLNNPESQEVYWVNIPDISNSLQSIQVQRGVGSSTNGAGAFGASISMKSQGAKPEAYGEASTAIGSYNTFVSTIAAGSGILKNGLSLDARYSRVTGDGYIRNGKVDHHSAYAALSYYTDNQLLKLSYINGIQHTGITWEGISPEQIKIDRRYNTAGRFYDASGNVKYYDNETDNYYSNIVQLTYSNTLSDQLSLNVGFNYNHGYGYYENYKMDQKFKKFGLDPQAVNDSLYKSSDIIRQKLMKNDFYTGNITLNYTTDQLGLVGGVMVSSFAGDHYGQLRWANFNQNIPTNFEWYRNDANKKEFNIFTKGSYRVTDRFSLFGDLQYRYIDYRMKGIDDDLQNITNNNYFSFFNPKGGLSYTFDSKNEVYASLSFAQREPLRTDIKESVKGDSHQRIKPEQMLDYELGYRYASGGASFNANIYYMKYKDQMVQTGKLNDVGYKLMENVPDSYRLGLELIGAYQVAEWIRLDANLTISRNKIKDYTAYFDLYDNQTDWNLVGQTSEHFKSTDISFSPNVVGSGVITVTPYKKLSIALINKYVGKQYYDNTSNKENQLADYFVSNLAIGYTFKTQKMGEIDLQFFVNNIFNKEYVANAWVSTDKFEDNTQVVYTGLFPQAPLNIMAKLGIRF</sequence>
<evidence type="ECO:0000259" key="14">
    <source>
        <dbReference type="Pfam" id="PF00593"/>
    </source>
</evidence>
<dbReference type="PANTHER" id="PTHR32552:SF68">
    <property type="entry name" value="FERRICHROME OUTER MEMBRANE TRANSPORTER_PHAGE RECEPTOR"/>
    <property type="match status" value="1"/>
</dbReference>
<evidence type="ECO:0000259" key="15">
    <source>
        <dbReference type="Pfam" id="PF07715"/>
    </source>
</evidence>
<keyword evidence="7" id="KW-0408">Iron</keyword>
<dbReference type="EMBL" id="QICL01000028">
    <property type="protein sequence ID" value="PXV60970.1"/>
    <property type="molecule type" value="Genomic_DNA"/>
</dbReference>
<evidence type="ECO:0000256" key="8">
    <source>
        <dbReference type="ARBA" id="ARBA00023065"/>
    </source>
</evidence>
<keyword evidence="9 13" id="KW-0798">TonB box</keyword>
<dbReference type="InterPro" id="IPR037066">
    <property type="entry name" value="Plug_dom_sf"/>
</dbReference>
<dbReference type="InterPro" id="IPR039426">
    <property type="entry name" value="TonB-dep_rcpt-like"/>
</dbReference>
<name>A0A2V3PLK9_9BACT</name>
<dbReference type="PANTHER" id="PTHR32552">
    <property type="entry name" value="FERRICHROME IRON RECEPTOR-RELATED"/>
    <property type="match status" value="1"/>
</dbReference>
<evidence type="ECO:0000256" key="2">
    <source>
        <dbReference type="ARBA" id="ARBA00022448"/>
    </source>
</evidence>
<evidence type="ECO:0000256" key="6">
    <source>
        <dbReference type="ARBA" id="ARBA00022729"/>
    </source>
</evidence>
<comment type="caution">
    <text evidence="16">The sequence shown here is derived from an EMBL/GenBank/DDBJ whole genome shotgun (WGS) entry which is preliminary data.</text>
</comment>
<keyword evidence="5 12" id="KW-0812">Transmembrane</keyword>
<dbReference type="Gene3D" id="2.40.170.20">
    <property type="entry name" value="TonB-dependent receptor, beta-barrel domain"/>
    <property type="match status" value="1"/>
</dbReference>
<feature type="domain" description="TonB-dependent receptor-like beta-barrel" evidence="14">
    <location>
        <begin position="267"/>
        <end position="698"/>
    </location>
</feature>
<evidence type="ECO:0000256" key="13">
    <source>
        <dbReference type="RuleBase" id="RU003357"/>
    </source>
</evidence>
<keyword evidence="6" id="KW-0732">Signal</keyword>
<protein>
    <submittedName>
        <fullName evidence="16">Iron complex outermembrane receptor protein</fullName>
    </submittedName>
</protein>
<reference evidence="16 17" key="1">
    <citation type="submission" date="2018-03" db="EMBL/GenBank/DDBJ databases">
        <title>Genomic Encyclopedia of Archaeal and Bacterial Type Strains, Phase II (KMG-II): from individual species to whole genera.</title>
        <authorList>
            <person name="Goeker M."/>
        </authorList>
    </citation>
    <scope>NUCLEOTIDE SEQUENCE [LARGE SCALE GENOMIC DNA]</scope>
    <source>
        <strain evidence="16 17">DSM 100214</strain>
    </source>
</reference>
<keyword evidence="10 12" id="KW-0472">Membrane</keyword>
<keyword evidence="11 12" id="KW-0998">Cell outer membrane</keyword>
<dbReference type="Proteomes" id="UP000247973">
    <property type="component" value="Unassembled WGS sequence"/>
</dbReference>
<evidence type="ECO:0000313" key="17">
    <source>
        <dbReference type="Proteomes" id="UP000247973"/>
    </source>
</evidence>
<evidence type="ECO:0000256" key="1">
    <source>
        <dbReference type="ARBA" id="ARBA00004571"/>
    </source>
</evidence>
<dbReference type="SUPFAM" id="SSF56935">
    <property type="entry name" value="Porins"/>
    <property type="match status" value="1"/>
</dbReference>
<evidence type="ECO:0000256" key="4">
    <source>
        <dbReference type="ARBA" id="ARBA00022496"/>
    </source>
</evidence>
<dbReference type="GO" id="GO:0009279">
    <property type="term" value="C:cell outer membrane"/>
    <property type="evidence" value="ECO:0007669"/>
    <property type="project" value="UniProtKB-SubCell"/>
</dbReference>
<keyword evidence="16" id="KW-0675">Receptor</keyword>
<dbReference type="InterPro" id="IPR000531">
    <property type="entry name" value="Beta-barrel_TonB"/>
</dbReference>
<keyword evidence="3 12" id="KW-1134">Transmembrane beta strand</keyword>
<evidence type="ECO:0000313" key="16">
    <source>
        <dbReference type="EMBL" id="PXV60970.1"/>
    </source>
</evidence>
<dbReference type="InterPro" id="IPR036942">
    <property type="entry name" value="Beta-barrel_TonB_sf"/>
</dbReference>
<dbReference type="PROSITE" id="PS52016">
    <property type="entry name" value="TONB_DEPENDENT_REC_3"/>
    <property type="match status" value="1"/>
</dbReference>
<evidence type="ECO:0000256" key="10">
    <source>
        <dbReference type="ARBA" id="ARBA00023136"/>
    </source>
</evidence>
<comment type="similarity">
    <text evidence="12 13">Belongs to the TonB-dependent receptor family.</text>
</comment>
<organism evidence="16 17">
    <name type="scientific">Dysgonomonas alginatilytica</name>
    <dbReference type="NCBI Taxonomy" id="1605892"/>
    <lineage>
        <taxon>Bacteria</taxon>
        <taxon>Pseudomonadati</taxon>
        <taxon>Bacteroidota</taxon>
        <taxon>Bacteroidia</taxon>
        <taxon>Bacteroidales</taxon>
        <taxon>Dysgonomonadaceae</taxon>
        <taxon>Dysgonomonas</taxon>
    </lineage>
</organism>
<dbReference type="OrthoDB" id="9761152at2"/>
<keyword evidence="2 12" id="KW-0813">Transport</keyword>
<evidence type="ECO:0000256" key="5">
    <source>
        <dbReference type="ARBA" id="ARBA00022692"/>
    </source>
</evidence>
<comment type="subcellular location">
    <subcellularLocation>
        <location evidence="1 12">Cell outer membrane</location>
        <topology evidence="1 12">Multi-pass membrane protein</topology>
    </subcellularLocation>
</comment>
<feature type="domain" description="TonB-dependent receptor plug" evidence="15">
    <location>
        <begin position="48"/>
        <end position="155"/>
    </location>
</feature>